<accession>A0A6P8IN99</accession>
<dbReference type="GeneID" id="116302646"/>
<dbReference type="CDD" id="cd00057">
    <property type="entry name" value="FA58C"/>
    <property type="match status" value="1"/>
</dbReference>
<dbReference type="InterPro" id="IPR008979">
    <property type="entry name" value="Galactose-bd-like_sf"/>
</dbReference>
<dbReference type="RefSeq" id="XP_031567848.1">
    <property type="nucleotide sequence ID" value="XM_031711988.1"/>
</dbReference>
<dbReference type="Proteomes" id="UP000515163">
    <property type="component" value="Unplaced"/>
</dbReference>
<dbReference type="KEGG" id="aten:116302646"/>
<dbReference type="CDD" id="cd01099">
    <property type="entry name" value="PAN_AP_HGF"/>
    <property type="match status" value="1"/>
</dbReference>
<dbReference type="Pfam" id="PF00024">
    <property type="entry name" value="PAN_1"/>
    <property type="match status" value="1"/>
</dbReference>
<evidence type="ECO:0000259" key="1">
    <source>
        <dbReference type="PROSITE" id="PS50022"/>
    </source>
</evidence>
<dbReference type="PANTHER" id="PTHR24543">
    <property type="entry name" value="MULTICOPPER OXIDASE-RELATED"/>
    <property type="match status" value="1"/>
</dbReference>
<dbReference type="InterPro" id="IPR003609">
    <property type="entry name" value="Pan_app"/>
</dbReference>
<dbReference type="InParanoid" id="A0A6P8IN99"/>
<dbReference type="FunFam" id="2.60.120.260:FF:000016">
    <property type="entry name" value="Contactin-associated protein-like 4 isoform 1"/>
    <property type="match status" value="1"/>
</dbReference>
<dbReference type="InterPro" id="IPR000421">
    <property type="entry name" value="FA58C"/>
</dbReference>
<name>A0A6P8IN99_ACTTE</name>
<dbReference type="PROSITE" id="PS50948">
    <property type="entry name" value="PAN"/>
    <property type="match status" value="1"/>
</dbReference>
<feature type="domain" description="Apple" evidence="2">
    <location>
        <begin position="45"/>
        <end position="121"/>
    </location>
</feature>
<feature type="domain" description="F5/8 type C" evidence="1">
    <location>
        <begin position="151"/>
        <end position="308"/>
    </location>
</feature>
<gene>
    <name evidence="4" type="primary">LOC116302646</name>
</gene>
<evidence type="ECO:0000313" key="4">
    <source>
        <dbReference type="RefSeq" id="XP_031567848.1"/>
    </source>
</evidence>
<dbReference type="PROSITE" id="PS50022">
    <property type="entry name" value="FA58C_3"/>
    <property type="match status" value="1"/>
</dbReference>
<evidence type="ECO:0000259" key="2">
    <source>
        <dbReference type="PROSITE" id="PS50948"/>
    </source>
</evidence>
<dbReference type="SUPFAM" id="SSF57414">
    <property type="entry name" value="Hairpin loop containing domain-like"/>
    <property type="match status" value="1"/>
</dbReference>
<dbReference type="OrthoDB" id="5951194at2759"/>
<protein>
    <submittedName>
        <fullName evidence="4">Neuropilin-2-like</fullName>
    </submittedName>
</protein>
<dbReference type="SUPFAM" id="SSF49785">
    <property type="entry name" value="Galactose-binding domain-like"/>
    <property type="match status" value="1"/>
</dbReference>
<dbReference type="SMART" id="SM00473">
    <property type="entry name" value="PAN_AP"/>
    <property type="match status" value="1"/>
</dbReference>
<proteinExistence type="predicted"/>
<dbReference type="Gene3D" id="3.50.4.10">
    <property type="entry name" value="Hepatocyte Growth Factor"/>
    <property type="match status" value="1"/>
</dbReference>
<dbReference type="Pfam" id="PF00754">
    <property type="entry name" value="F5_F8_type_C"/>
    <property type="match status" value="1"/>
</dbReference>
<evidence type="ECO:0000313" key="3">
    <source>
        <dbReference type="Proteomes" id="UP000515163"/>
    </source>
</evidence>
<sequence length="308" mass="35152">MLMFQASKIMLFAQIYRSLTRDRMIQLYLISYLLFASIQVLHATCPTAFSLTYHVLRNHVIRFSSAHTMDQCMQQCASHLDCHSINFYASQNKCELNKATHLSNPGDLSSDVLGIYMAYKHRPMNVCSDSLCSTDHICLSENIDDYYCKECATALGMQSRTIPDSAITASSYLSNGHAPYRARLHNDPPMPYSSSNDSAIWIPSTSQVGEYLQIDLGRMVYVTKIATQGRPYYGTQYVTKYQLKYKQTTSSPWMDYLEGKNVKEFAGNSDRDTVVTHALKEKIWAQFIRFAPLAWKDHITLRVEIYGC</sequence>
<dbReference type="PROSITE" id="PS01286">
    <property type="entry name" value="FA58C_2"/>
    <property type="match status" value="1"/>
</dbReference>
<dbReference type="Gene3D" id="2.60.120.260">
    <property type="entry name" value="Galactose-binding domain-like"/>
    <property type="match status" value="1"/>
</dbReference>
<keyword evidence="3" id="KW-1185">Reference proteome</keyword>
<dbReference type="SMART" id="SM00231">
    <property type="entry name" value="FA58C"/>
    <property type="match status" value="1"/>
</dbReference>
<dbReference type="AlphaFoldDB" id="A0A6P8IN99"/>
<organism evidence="3 4">
    <name type="scientific">Actinia tenebrosa</name>
    <name type="common">Australian red waratah sea anemone</name>
    <dbReference type="NCBI Taxonomy" id="6105"/>
    <lineage>
        <taxon>Eukaryota</taxon>
        <taxon>Metazoa</taxon>
        <taxon>Cnidaria</taxon>
        <taxon>Anthozoa</taxon>
        <taxon>Hexacorallia</taxon>
        <taxon>Actiniaria</taxon>
        <taxon>Actiniidae</taxon>
        <taxon>Actinia</taxon>
    </lineage>
</organism>
<reference evidence="4" key="1">
    <citation type="submission" date="2025-08" db="UniProtKB">
        <authorList>
            <consortium name="RefSeq"/>
        </authorList>
    </citation>
    <scope>IDENTIFICATION</scope>
    <source>
        <tissue evidence="4">Tentacle</tissue>
    </source>
</reference>